<name>A0A3A1NCD2_9FLAO</name>
<keyword evidence="3" id="KW-1185">Reference proteome</keyword>
<protein>
    <submittedName>
        <fullName evidence="2">PhnA protein</fullName>
    </submittedName>
</protein>
<dbReference type="RefSeq" id="WP_119607751.1">
    <property type="nucleotide sequence ID" value="NZ_QXFH01000070.1"/>
</dbReference>
<dbReference type="AlphaFoldDB" id="A0A3A1NCD2"/>
<dbReference type="PANTHER" id="PTHR30305">
    <property type="entry name" value="PROTEIN YJDM-RELATED"/>
    <property type="match status" value="1"/>
</dbReference>
<gene>
    <name evidence="2" type="ORF">D2V08_08230</name>
</gene>
<dbReference type="InterPro" id="IPR013991">
    <property type="entry name" value="PhnaA_N_proteobac"/>
</dbReference>
<accession>A0A3A1NCD2</accession>
<comment type="caution">
    <text evidence="2">The sequence shown here is derived from an EMBL/GenBank/DDBJ whole genome shotgun (WGS) entry which is preliminary data.</text>
</comment>
<dbReference type="SMART" id="SM00782">
    <property type="entry name" value="PhnA_Zn_Ribbon"/>
    <property type="match status" value="1"/>
</dbReference>
<evidence type="ECO:0000313" key="3">
    <source>
        <dbReference type="Proteomes" id="UP000266067"/>
    </source>
</evidence>
<evidence type="ECO:0000259" key="1">
    <source>
        <dbReference type="SMART" id="SM00782"/>
    </source>
</evidence>
<feature type="domain" description="PhnA protein N-terminal proteobacterial" evidence="1">
    <location>
        <begin position="6"/>
        <end position="52"/>
    </location>
</feature>
<dbReference type="Proteomes" id="UP000266067">
    <property type="component" value="Unassembled WGS sequence"/>
</dbReference>
<dbReference type="OrthoDB" id="9810131at2"/>
<dbReference type="InterPro" id="IPR013988">
    <property type="entry name" value="YjdM_C"/>
</dbReference>
<dbReference type="Gene3D" id="2.30.30.40">
    <property type="entry name" value="SH3 Domains"/>
    <property type="match status" value="1"/>
</dbReference>
<proteinExistence type="predicted"/>
<evidence type="ECO:0000313" key="2">
    <source>
        <dbReference type="EMBL" id="RIV35529.1"/>
    </source>
</evidence>
<dbReference type="SUPFAM" id="SSF82057">
    <property type="entry name" value="Prokaryotic SH3-related domain"/>
    <property type="match status" value="1"/>
</dbReference>
<dbReference type="EMBL" id="QXFH01000070">
    <property type="protein sequence ID" value="RIV35529.1"/>
    <property type="molecule type" value="Genomic_DNA"/>
</dbReference>
<sequence>MGLLEDLQNRSGNTCELCGATENLQVYEVPPVSTGGVDGSLLGCSTCIGQIENPDTTDSNHWRCLNDSMWSEHDAVKVVAWRMLNRLKSEGWPQDLLDMMYLEDETLEWAKATGEGEEESEKIIHRDVNGNILENGDSVVLVKDLKVKGSSMVAKQGTAVRRISLDYENAEYIEGKVDGQQIVIITKYVKKL</sequence>
<reference evidence="2 3" key="1">
    <citation type="submission" date="2018-08" db="EMBL/GenBank/DDBJ databases">
        <title>Proposal of Muricauda 72 sp.nov. and Muricauda NH166 sp.nov., isolated from seawater.</title>
        <authorList>
            <person name="Cheng H."/>
            <person name="Wu Y.-H."/>
            <person name="Guo L.-L."/>
            <person name="Xu X.-W."/>
        </authorList>
    </citation>
    <scope>NUCLEOTIDE SEQUENCE [LARGE SCALE GENOMIC DNA]</scope>
    <source>
        <strain evidence="2 3">KCTC 22173</strain>
    </source>
</reference>
<dbReference type="Pfam" id="PF03831">
    <property type="entry name" value="YjdM"/>
    <property type="match status" value="1"/>
</dbReference>
<dbReference type="PANTHER" id="PTHR30305:SF3">
    <property type="entry name" value="PROTEIN YJDM"/>
    <property type="match status" value="1"/>
</dbReference>
<organism evidence="2 3">
    <name type="scientific">Flagellimonas lutimaris</name>
    <dbReference type="NCBI Taxonomy" id="475082"/>
    <lineage>
        <taxon>Bacteria</taxon>
        <taxon>Pseudomonadati</taxon>
        <taxon>Bacteroidota</taxon>
        <taxon>Flavobacteriia</taxon>
        <taxon>Flavobacteriales</taxon>
        <taxon>Flavobacteriaceae</taxon>
        <taxon>Flagellimonas</taxon>
    </lineage>
</organism>